<dbReference type="Proteomes" id="UP001235939">
    <property type="component" value="Chromosome 01"/>
</dbReference>
<reference evidence="1 2" key="1">
    <citation type="submission" date="2022-01" db="EMBL/GenBank/DDBJ databases">
        <title>A chromosomal length assembly of Cordylochernes scorpioides.</title>
        <authorList>
            <person name="Zeh D."/>
            <person name="Zeh J."/>
        </authorList>
    </citation>
    <scope>NUCLEOTIDE SEQUENCE [LARGE SCALE GENOMIC DNA]</scope>
    <source>
        <strain evidence="1">IN4F17</strain>
        <tissue evidence="1">Whole Body</tissue>
    </source>
</reference>
<name>A0ABY6JZY6_9ARAC</name>
<protein>
    <submittedName>
        <fullName evidence="1">Uncharacterized protein</fullName>
    </submittedName>
</protein>
<gene>
    <name evidence="1" type="ORF">LAZ67_1007127</name>
</gene>
<keyword evidence="2" id="KW-1185">Reference proteome</keyword>
<organism evidence="1 2">
    <name type="scientific">Cordylochernes scorpioides</name>
    <dbReference type="NCBI Taxonomy" id="51811"/>
    <lineage>
        <taxon>Eukaryota</taxon>
        <taxon>Metazoa</taxon>
        <taxon>Ecdysozoa</taxon>
        <taxon>Arthropoda</taxon>
        <taxon>Chelicerata</taxon>
        <taxon>Arachnida</taxon>
        <taxon>Pseudoscorpiones</taxon>
        <taxon>Cheliferoidea</taxon>
        <taxon>Chernetidae</taxon>
        <taxon>Cordylochernes</taxon>
    </lineage>
</organism>
<sequence>MPNYLFTVINFNLKIKFLNGFKSGIESLNDALRPGALVKLLTKEMKEKHLNASKELLERYEIEGEVFLIE</sequence>
<evidence type="ECO:0000313" key="2">
    <source>
        <dbReference type="Proteomes" id="UP001235939"/>
    </source>
</evidence>
<evidence type="ECO:0000313" key="1">
    <source>
        <dbReference type="EMBL" id="UYV61942.1"/>
    </source>
</evidence>
<dbReference type="EMBL" id="CP092863">
    <property type="protein sequence ID" value="UYV61942.1"/>
    <property type="molecule type" value="Genomic_DNA"/>
</dbReference>
<accession>A0ABY6JZY6</accession>
<proteinExistence type="predicted"/>